<dbReference type="Proteomes" id="UP000018837">
    <property type="component" value="Unassembled WGS sequence"/>
</dbReference>
<evidence type="ECO:0000313" key="9">
    <source>
        <dbReference type="Proteomes" id="UP000018837"/>
    </source>
</evidence>
<dbReference type="InterPro" id="IPR011990">
    <property type="entry name" value="TPR-like_helical_dom_sf"/>
</dbReference>
<evidence type="ECO:0000259" key="7">
    <source>
        <dbReference type="Pfam" id="PF07980"/>
    </source>
</evidence>
<keyword evidence="4" id="KW-0472">Membrane</keyword>
<evidence type="ECO:0000256" key="3">
    <source>
        <dbReference type="ARBA" id="ARBA00022729"/>
    </source>
</evidence>
<name>W2C087_9BACT</name>
<evidence type="ECO:0000256" key="1">
    <source>
        <dbReference type="ARBA" id="ARBA00004442"/>
    </source>
</evidence>
<dbReference type="GO" id="GO:0009279">
    <property type="term" value="C:cell outer membrane"/>
    <property type="evidence" value="ECO:0007669"/>
    <property type="project" value="UniProtKB-SubCell"/>
</dbReference>
<dbReference type="InterPro" id="IPR012944">
    <property type="entry name" value="SusD_RagB_dom"/>
</dbReference>
<accession>W2C087</accession>
<reference evidence="8 9" key="1">
    <citation type="submission" date="2013-11" db="EMBL/GenBank/DDBJ databases">
        <title>Single cell genomics of uncultured Tannerella BU063 (oral taxon 286).</title>
        <authorList>
            <person name="Beall C.J."/>
            <person name="Campbell A.G."/>
            <person name="Griffen A.L."/>
            <person name="Podar M."/>
            <person name="Leys E.J."/>
        </authorList>
    </citation>
    <scope>NUCLEOTIDE SEQUENCE [LARGE SCALE GENOMIC DNA]</scope>
    <source>
        <strain evidence="8">Cell 2</strain>
    </source>
</reference>
<protein>
    <recommendedName>
        <fullName evidence="7">RagB/SusD domain-containing protein</fullName>
    </recommendedName>
</protein>
<comment type="similarity">
    <text evidence="2">Belongs to the SusD family.</text>
</comment>
<feature type="signal peptide" evidence="6">
    <location>
        <begin position="1"/>
        <end position="27"/>
    </location>
</feature>
<gene>
    <name evidence="8" type="ORF">N425_14295</name>
</gene>
<keyword evidence="3 6" id="KW-0732">Signal</keyword>
<dbReference type="PATRIC" id="fig|1411148.3.peg.2408"/>
<evidence type="ECO:0000256" key="6">
    <source>
        <dbReference type="SAM" id="SignalP"/>
    </source>
</evidence>
<dbReference type="AlphaFoldDB" id="W2C087"/>
<organism evidence="8 9">
    <name type="scientific">Tannerella sp. oral taxon BU063 isolate Cell 2</name>
    <dbReference type="NCBI Taxonomy" id="1411148"/>
    <lineage>
        <taxon>Bacteria</taxon>
        <taxon>Pseudomonadati</taxon>
        <taxon>Bacteroidota</taxon>
        <taxon>Bacteroidia</taxon>
        <taxon>Bacteroidales</taxon>
        <taxon>Tannerellaceae</taxon>
        <taxon>Tannerella</taxon>
    </lineage>
</organism>
<evidence type="ECO:0000256" key="5">
    <source>
        <dbReference type="ARBA" id="ARBA00023237"/>
    </source>
</evidence>
<proteinExistence type="inferred from homology"/>
<evidence type="ECO:0000256" key="4">
    <source>
        <dbReference type="ARBA" id="ARBA00023136"/>
    </source>
</evidence>
<evidence type="ECO:0000256" key="2">
    <source>
        <dbReference type="ARBA" id="ARBA00006275"/>
    </source>
</evidence>
<comment type="caution">
    <text evidence="8">The sequence shown here is derived from an EMBL/GenBank/DDBJ whole genome shotgun (WGS) entry which is preliminary data.</text>
</comment>
<feature type="chain" id="PRO_5004813256" description="RagB/SusD domain-containing protein" evidence="6">
    <location>
        <begin position="28"/>
        <end position="583"/>
    </location>
</feature>
<dbReference type="Gene3D" id="1.25.40.390">
    <property type="match status" value="1"/>
</dbReference>
<feature type="domain" description="RagB/SusD" evidence="7">
    <location>
        <begin position="441"/>
        <end position="532"/>
    </location>
</feature>
<evidence type="ECO:0000313" key="8">
    <source>
        <dbReference type="EMBL" id="ETK00599.1"/>
    </source>
</evidence>
<keyword evidence="5" id="KW-0998">Cell outer membrane</keyword>
<dbReference type="Pfam" id="PF07980">
    <property type="entry name" value="SusD_RagB"/>
    <property type="match status" value="1"/>
</dbReference>
<sequence>MITMKKITLITKALACCVLLMAVGLNSCIEETFPESSTATKDQVMKSKSAMEALQNSIVGYINEYNSYERDLNYYNAYNFDFGYPAWGIMRDVMCEDFYIYSSDYDYFSTYGLCTSLGVNNTMSYVLYGYYFKFLKRANDLVGLIDKETTDPLLKQYAGVAHTCRALAYLDMARLYEYKKTGIAKLDNEAAANKVYGLTTQLVTEKTSETDARNNPRVPFQTMYKYILDELETAGNLLNGFTRSAKNLPNSAVVAGLKARTWLELGTRFEKYPADLAAFTAVRSDITSAKDCYAKAAQFAREAITASGAQPLTESDWFGGKSYTTGFNSILASSWMWGIITKEANVYSAYINFASNMCPEQTFGVANATYGATRTISKALFDQIPDADWRKASWIAPGDAGKAPGSKYRTLLTDDDFKTLAPYAGLKFKPNEGNMIDYKVGAAMDYPLMRVEEMYFIEAEALAASQGVAAGVSALESFMKTYRYDSYKCSATTLADFRKELMLQKRIEFWGEGIIFWDYKRLELKVTRGYKDTNCPVGYRMNSIEGYCAPWFNIYFNKYETDQNKAIILNPDPSGVISDWTGQ</sequence>
<comment type="subcellular location">
    <subcellularLocation>
        <location evidence="1">Cell outer membrane</location>
    </subcellularLocation>
</comment>
<dbReference type="EMBL" id="AYUF01000499">
    <property type="protein sequence ID" value="ETK00599.1"/>
    <property type="molecule type" value="Genomic_DNA"/>
</dbReference>
<dbReference type="SUPFAM" id="SSF48452">
    <property type="entry name" value="TPR-like"/>
    <property type="match status" value="1"/>
</dbReference>